<comment type="function">
    <text evidence="1 13">This protein is a component of the acetyl coenzyme A carboxylase complex; first, biotin carboxylase catalyzes the carboxylation of the carrier protein and then the transcarboxylase transfers the carboxyl group to form malonyl-CoA.</text>
</comment>
<evidence type="ECO:0000256" key="5">
    <source>
        <dbReference type="ARBA" id="ARBA00022598"/>
    </source>
</evidence>
<evidence type="ECO:0000256" key="7">
    <source>
        <dbReference type="ARBA" id="ARBA00022741"/>
    </source>
</evidence>
<reference evidence="16 17" key="1">
    <citation type="journal article" date="2023" name="Int. J. Syst. Evol. Microbiol.">
        <title>Terrisporobacter hibernicus sp. nov., isolated from bovine faeces in Northern Ireland.</title>
        <authorList>
            <person name="Mitchell M."/>
            <person name="Nguyen S.V."/>
            <person name="Connor M."/>
            <person name="Fairley D.J."/>
            <person name="Donoghue O."/>
            <person name="Marshall H."/>
            <person name="Koolman L."/>
            <person name="McMullan G."/>
            <person name="Schaffer K.E."/>
            <person name="McGrath J.W."/>
            <person name="Fanning S."/>
        </authorList>
    </citation>
    <scope>NUCLEOTIDE SEQUENCE [LARGE SCALE GENOMIC DNA]</scope>
    <source>
        <strain evidence="16 17">MCA3</strain>
    </source>
</reference>
<keyword evidence="6" id="KW-0479">Metal-binding</keyword>
<dbReference type="PROSITE" id="PS50979">
    <property type="entry name" value="BC"/>
    <property type="match status" value="1"/>
</dbReference>
<dbReference type="SMART" id="SM00878">
    <property type="entry name" value="Biotin_carb_C"/>
    <property type="match status" value="1"/>
</dbReference>
<evidence type="ECO:0000256" key="13">
    <source>
        <dbReference type="RuleBase" id="RU365063"/>
    </source>
</evidence>
<keyword evidence="8 12" id="KW-0067">ATP-binding</keyword>
<dbReference type="RefSeq" id="WP_228415487.1">
    <property type="nucleotide sequence ID" value="NZ_CP081135.1"/>
</dbReference>
<evidence type="ECO:0000256" key="11">
    <source>
        <dbReference type="ARBA" id="ARBA00048600"/>
    </source>
</evidence>
<comment type="pathway">
    <text evidence="2 13">Lipid metabolism; malonyl-CoA biosynthesis; malonyl-CoA from acetyl-CoA: step 1/1.</text>
</comment>
<dbReference type="Pfam" id="PF02785">
    <property type="entry name" value="Biotin_carb_C"/>
    <property type="match status" value="1"/>
</dbReference>
<proteinExistence type="predicted"/>
<evidence type="ECO:0000256" key="8">
    <source>
        <dbReference type="ARBA" id="ARBA00022840"/>
    </source>
</evidence>
<evidence type="ECO:0000256" key="10">
    <source>
        <dbReference type="ARBA" id="ARBA00023267"/>
    </source>
</evidence>
<evidence type="ECO:0000256" key="2">
    <source>
        <dbReference type="ARBA" id="ARBA00004956"/>
    </source>
</evidence>
<dbReference type="AlphaFoldDB" id="A0AAX2ZBW6"/>
<keyword evidence="13" id="KW-0444">Lipid biosynthesis</keyword>
<keyword evidence="13" id="KW-0275">Fatty acid biosynthesis</keyword>
<dbReference type="NCBIfam" id="TIGR00514">
    <property type="entry name" value="accC"/>
    <property type="match status" value="1"/>
</dbReference>
<accession>A0AAX2ZBW6</accession>
<organism evidence="16 17">
    <name type="scientific">Terrisporobacter hibernicus</name>
    <dbReference type="NCBI Taxonomy" id="2813371"/>
    <lineage>
        <taxon>Bacteria</taxon>
        <taxon>Bacillati</taxon>
        <taxon>Bacillota</taxon>
        <taxon>Clostridia</taxon>
        <taxon>Peptostreptococcales</taxon>
        <taxon>Peptostreptococcaceae</taxon>
        <taxon>Terrisporobacter</taxon>
    </lineage>
</organism>
<evidence type="ECO:0000256" key="9">
    <source>
        <dbReference type="ARBA" id="ARBA00022842"/>
    </source>
</evidence>
<name>A0AAX2ZBW6_9FIRM</name>
<dbReference type="EMBL" id="CP081135">
    <property type="protein sequence ID" value="UEL46734.1"/>
    <property type="molecule type" value="Genomic_DNA"/>
</dbReference>
<comment type="catalytic activity">
    <reaction evidence="11 13">
        <text>N(6)-biotinyl-L-lysyl-[protein] + hydrogencarbonate + ATP = N(6)-carboxybiotinyl-L-lysyl-[protein] + ADP + phosphate + H(+)</text>
        <dbReference type="Rhea" id="RHEA:13501"/>
        <dbReference type="Rhea" id="RHEA-COMP:10505"/>
        <dbReference type="Rhea" id="RHEA-COMP:10506"/>
        <dbReference type="ChEBI" id="CHEBI:15378"/>
        <dbReference type="ChEBI" id="CHEBI:17544"/>
        <dbReference type="ChEBI" id="CHEBI:30616"/>
        <dbReference type="ChEBI" id="CHEBI:43474"/>
        <dbReference type="ChEBI" id="CHEBI:83144"/>
        <dbReference type="ChEBI" id="CHEBI:83145"/>
        <dbReference type="ChEBI" id="CHEBI:456216"/>
        <dbReference type="EC" id="6.3.4.14"/>
    </reaction>
</comment>
<evidence type="ECO:0000256" key="12">
    <source>
        <dbReference type="PROSITE-ProRule" id="PRU00409"/>
    </source>
</evidence>
<dbReference type="Pfam" id="PF00289">
    <property type="entry name" value="Biotin_carb_N"/>
    <property type="match status" value="1"/>
</dbReference>
<dbReference type="GO" id="GO:0046872">
    <property type="term" value="F:metal ion binding"/>
    <property type="evidence" value="ECO:0007669"/>
    <property type="project" value="UniProtKB-KW"/>
</dbReference>
<dbReference type="InterPro" id="IPR011764">
    <property type="entry name" value="Biotin_carboxylation_dom"/>
</dbReference>
<dbReference type="PROSITE" id="PS00867">
    <property type="entry name" value="CPSASE_2"/>
    <property type="match status" value="1"/>
</dbReference>
<keyword evidence="13" id="KW-0276">Fatty acid metabolism</keyword>
<protein>
    <recommendedName>
        <fullName evidence="4 13">Biotin carboxylase</fullName>
        <ecNumber evidence="4 13">6.3.4.14</ecNumber>
    </recommendedName>
    <alternativeName>
        <fullName evidence="13">Acetyl-coenzyme A carboxylase biotin carboxylase subunit A</fullName>
    </alternativeName>
</protein>
<dbReference type="FunFam" id="3.30.470.20:FF:000028">
    <property type="entry name" value="Methylcrotonoyl-CoA carboxylase subunit alpha, mitochondrial"/>
    <property type="match status" value="1"/>
</dbReference>
<keyword evidence="17" id="KW-1185">Reference proteome</keyword>
<sequence length="446" mass="49333">MFNKILIANRGEIAVRIIRACKTLGIKTVAVYSKVDENSLHTVLADEKICIGEANPRESYLDMSKIVSAAIVTKSDAIHPGFGFLSEKSEFVELCKSQNIKFIGPDSKIIDAMGNKSKARNTMIEAGVPVVPGSKAPIYTSEEGKKIADEIGYPVIVKASSGGGGKGMRIVYSEEDFKTLFNLAQVESVNAFNDNTMYVEKYIKNPKHIEVQILGDGYGNVIHLGERDCSIQRNHQKMIEESPSPVIDQVTRKKIGRMAVKAAKAVNYENAGTIEFLMDENFNFYFIEMNTRIQVEHAVTEMVTGLDLIKEQIKIAYGEKLSLKQDDVNIKGHAIECRINAENPANNFLPCPGKITSLNLPGGNGVRVDTFVYCGYNIPINYDSMIGKIIVHGCDRKEAIEKMKIALDELVVGGIETNANFQYSLMNNPVYVNGKVDTGFIEELLR</sequence>
<dbReference type="NCBIfam" id="NF006367">
    <property type="entry name" value="PRK08591.1"/>
    <property type="match status" value="1"/>
</dbReference>
<feature type="domain" description="Biotin carboxylation" evidence="15">
    <location>
        <begin position="1"/>
        <end position="446"/>
    </location>
</feature>
<feature type="domain" description="ATP-grasp" evidence="14">
    <location>
        <begin position="120"/>
        <end position="317"/>
    </location>
</feature>
<dbReference type="InterPro" id="IPR005482">
    <property type="entry name" value="Biotin_COase_C"/>
</dbReference>
<dbReference type="NCBIfam" id="NF004085">
    <property type="entry name" value="PRK05586.1"/>
    <property type="match status" value="1"/>
</dbReference>
<keyword evidence="10 13" id="KW-0092">Biotin</keyword>
<dbReference type="PROSITE" id="PS50975">
    <property type="entry name" value="ATP_GRASP"/>
    <property type="match status" value="1"/>
</dbReference>
<evidence type="ECO:0000256" key="1">
    <source>
        <dbReference type="ARBA" id="ARBA00003761"/>
    </source>
</evidence>
<dbReference type="SUPFAM" id="SSF56059">
    <property type="entry name" value="Glutathione synthetase ATP-binding domain-like"/>
    <property type="match status" value="1"/>
</dbReference>
<keyword evidence="5 13" id="KW-0436">Ligase</keyword>
<dbReference type="Proteomes" id="UP001198983">
    <property type="component" value="Chromosome"/>
</dbReference>
<dbReference type="PANTHER" id="PTHR48095:SF2">
    <property type="entry name" value="BIOTIN CARBOXYLASE, CHLOROPLASTIC"/>
    <property type="match status" value="1"/>
</dbReference>
<dbReference type="EC" id="6.3.4.14" evidence="4 13"/>
<dbReference type="InterPro" id="IPR005479">
    <property type="entry name" value="CPAse_ATP-bd"/>
</dbReference>
<dbReference type="InterPro" id="IPR051602">
    <property type="entry name" value="ACC_Biotin_Carboxylase"/>
</dbReference>
<evidence type="ECO:0000256" key="3">
    <source>
        <dbReference type="ARBA" id="ARBA00011750"/>
    </source>
</evidence>
<comment type="subunit">
    <text evidence="3 13">Acetyl-CoA carboxylase is a heterohexamer of biotin carboxyl carrier protein, biotin carboxylase and the two subunits of carboxyl transferase in a 2:2 complex.</text>
</comment>
<evidence type="ECO:0000259" key="14">
    <source>
        <dbReference type="PROSITE" id="PS50975"/>
    </source>
</evidence>
<evidence type="ECO:0000313" key="17">
    <source>
        <dbReference type="Proteomes" id="UP001198983"/>
    </source>
</evidence>
<dbReference type="PANTHER" id="PTHR48095">
    <property type="entry name" value="PYRUVATE CARBOXYLASE SUBUNIT A"/>
    <property type="match status" value="1"/>
</dbReference>
<evidence type="ECO:0000256" key="4">
    <source>
        <dbReference type="ARBA" id="ARBA00013263"/>
    </source>
</evidence>
<evidence type="ECO:0000256" key="6">
    <source>
        <dbReference type="ARBA" id="ARBA00022723"/>
    </source>
</evidence>
<evidence type="ECO:0000259" key="15">
    <source>
        <dbReference type="PROSITE" id="PS50979"/>
    </source>
</evidence>
<dbReference type="InterPro" id="IPR005481">
    <property type="entry name" value="BC-like_N"/>
</dbReference>
<dbReference type="InterPro" id="IPR016185">
    <property type="entry name" value="PreATP-grasp_dom_sf"/>
</dbReference>
<dbReference type="InterPro" id="IPR011761">
    <property type="entry name" value="ATP-grasp"/>
</dbReference>
<dbReference type="GO" id="GO:0005524">
    <property type="term" value="F:ATP binding"/>
    <property type="evidence" value="ECO:0007669"/>
    <property type="project" value="UniProtKB-UniRule"/>
</dbReference>
<dbReference type="SUPFAM" id="SSF51246">
    <property type="entry name" value="Rudiment single hybrid motif"/>
    <property type="match status" value="1"/>
</dbReference>
<gene>
    <name evidence="16" type="ORF">JW646_13950</name>
</gene>
<dbReference type="GO" id="GO:0004075">
    <property type="term" value="F:biotin carboxylase activity"/>
    <property type="evidence" value="ECO:0007669"/>
    <property type="project" value="UniProtKB-EC"/>
</dbReference>
<keyword evidence="9" id="KW-0460">Magnesium</keyword>
<dbReference type="PROSITE" id="PS00866">
    <property type="entry name" value="CPSASE_1"/>
    <property type="match status" value="1"/>
</dbReference>
<dbReference type="FunFam" id="3.40.50.20:FF:000010">
    <property type="entry name" value="Propionyl-CoA carboxylase subunit alpha"/>
    <property type="match status" value="1"/>
</dbReference>
<dbReference type="GO" id="GO:0006633">
    <property type="term" value="P:fatty acid biosynthetic process"/>
    <property type="evidence" value="ECO:0007669"/>
    <property type="project" value="UniProtKB-KW"/>
</dbReference>
<keyword evidence="7 12" id="KW-0547">Nucleotide-binding</keyword>
<dbReference type="InterPro" id="IPR004549">
    <property type="entry name" value="Acetyl_CoA_COase_biotin_COase"/>
</dbReference>
<dbReference type="InterPro" id="IPR011054">
    <property type="entry name" value="Rudment_hybrid_motif"/>
</dbReference>
<evidence type="ECO:0000313" key="16">
    <source>
        <dbReference type="EMBL" id="UEL46734.1"/>
    </source>
</evidence>
<dbReference type="FunFam" id="3.30.1490.20:FF:000018">
    <property type="entry name" value="Biotin carboxylase"/>
    <property type="match status" value="1"/>
</dbReference>
<dbReference type="KEGG" id="tem:JW646_13950"/>
<dbReference type="SUPFAM" id="SSF52440">
    <property type="entry name" value="PreATP-grasp domain"/>
    <property type="match status" value="1"/>
</dbReference>
<dbReference type="Pfam" id="PF02786">
    <property type="entry name" value="CPSase_L_D2"/>
    <property type="match status" value="1"/>
</dbReference>
<dbReference type="Gene3D" id="3.30.470.20">
    <property type="entry name" value="ATP-grasp fold, B domain"/>
    <property type="match status" value="1"/>
</dbReference>
<keyword evidence="13" id="KW-0443">Lipid metabolism</keyword>